<keyword evidence="3 6" id="KW-1133">Transmembrane helix</keyword>
<gene>
    <name evidence="8" type="ORF">B0T15DRAFT_258943</name>
</gene>
<dbReference type="AlphaFoldDB" id="A0AAJ0LZ21"/>
<accession>A0AAJ0LZ21</accession>
<sequence length="385" mass="43433">MPAFNHPGVSQNVFLGLIWAAEGLALLFLTIRLFTRIRTQRRIFWDDVLAIFAASLTVVVAALWQWQAPSMYQVLQVMAGLAPPGPGFIDKMLLWLKVQLISELFFYTGLVAVKLAFLLFFKRLGHNVNRFDWFWWPVFGFVLAVYAVNLGTVEYRCLLATVEDVVGYCSSRQSADFTAITLKFNCAMDVFSDFLIILIPVWLLWNVRIAFAKKLAFFGLFSLSLVTMAIATARAADLTATSWDNGVIDPSYLWMWTAIEPCIAIAVSCLSAFPQLFAASVNANKPAYKPTDTYLRMMSRIRSKRNLKKQHSEPTLYDLSSISQVDYVKAPETSSMEHLQPVLVPGPPQPMVVCYKTSHEADGAQMHGQIKRELGYQVTQQSGWR</sequence>
<evidence type="ECO:0000256" key="3">
    <source>
        <dbReference type="ARBA" id="ARBA00022989"/>
    </source>
</evidence>
<keyword evidence="2 6" id="KW-0812">Transmembrane</keyword>
<comment type="similarity">
    <text evidence="5">Belongs to the SAT4 family.</text>
</comment>
<dbReference type="GeneID" id="87882125"/>
<name>A0AAJ0LZ21_9PEZI</name>
<evidence type="ECO:0000256" key="6">
    <source>
        <dbReference type="SAM" id="Phobius"/>
    </source>
</evidence>
<feature type="domain" description="Rhodopsin" evidence="7">
    <location>
        <begin position="31"/>
        <end position="277"/>
    </location>
</feature>
<dbReference type="InterPro" id="IPR049326">
    <property type="entry name" value="Rhodopsin_dom_fungi"/>
</dbReference>
<reference evidence="8" key="1">
    <citation type="journal article" date="2023" name="Mol. Phylogenet. Evol.">
        <title>Genome-scale phylogeny and comparative genomics of the fungal order Sordariales.</title>
        <authorList>
            <person name="Hensen N."/>
            <person name="Bonometti L."/>
            <person name="Westerberg I."/>
            <person name="Brannstrom I.O."/>
            <person name="Guillou S."/>
            <person name="Cros-Aarteil S."/>
            <person name="Calhoun S."/>
            <person name="Haridas S."/>
            <person name="Kuo A."/>
            <person name="Mondo S."/>
            <person name="Pangilinan J."/>
            <person name="Riley R."/>
            <person name="LaButti K."/>
            <person name="Andreopoulos B."/>
            <person name="Lipzen A."/>
            <person name="Chen C."/>
            <person name="Yan M."/>
            <person name="Daum C."/>
            <person name="Ng V."/>
            <person name="Clum A."/>
            <person name="Steindorff A."/>
            <person name="Ohm R.A."/>
            <person name="Martin F."/>
            <person name="Silar P."/>
            <person name="Natvig D.O."/>
            <person name="Lalanne C."/>
            <person name="Gautier V."/>
            <person name="Ament-Velasquez S.L."/>
            <person name="Kruys A."/>
            <person name="Hutchinson M.I."/>
            <person name="Powell A.J."/>
            <person name="Barry K."/>
            <person name="Miller A.N."/>
            <person name="Grigoriev I.V."/>
            <person name="Debuchy R."/>
            <person name="Gladieux P."/>
            <person name="Hiltunen Thoren M."/>
            <person name="Johannesson H."/>
        </authorList>
    </citation>
    <scope>NUCLEOTIDE SEQUENCE</scope>
    <source>
        <strain evidence="8">CBS 333.67</strain>
    </source>
</reference>
<feature type="transmembrane region" description="Helical" evidence="6">
    <location>
        <begin position="43"/>
        <end position="66"/>
    </location>
</feature>
<dbReference type="PANTHER" id="PTHR33048">
    <property type="entry name" value="PTH11-LIKE INTEGRAL MEMBRANE PROTEIN (AFU_ORTHOLOGUE AFUA_5G11245)"/>
    <property type="match status" value="1"/>
</dbReference>
<dbReference type="RefSeq" id="XP_062718695.1">
    <property type="nucleotide sequence ID" value="XM_062863296.1"/>
</dbReference>
<keyword evidence="9" id="KW-1185">Reference proteome</keyword>
<feature type="transmembrane region" description="Helical" evidence="6">
    <location>
        <begin position="190"/>
        <end position="208"/>
    </location>
</feature>
<feature type="transmembrane region" description="Helical" evidence="6">
    <location>
        <begin position="104"/>
        <end position="121"/>
    </location>
</feature>
<feature type="transmembrane region" description="Helical" evidence="6">
    <location>
        <begin position="215"/>
        <end position="233"/>
    </location>
</feature>
<dbReference type="Proteomes" id="UP001273166">
    <property type="component" value="Unassembled WGS sequence"/>
</dbReference>
<evidence type="ECO:0000256" key="2">
    <source>
        <dbReference type="ARBA" id="ARBA00022692"/>
    </source>
</evidence>
<dbReference type="InterPro" id="IPR052337">
    <property type="entry name" value="SAT4-like"/>
</dbReference>
<proteinExistence type="inferred from homology"/>
<evidence type="ECO:0000313" key="9">
    <source>
        <dbReference type="Proteomes" id="UP001273166"/>
    </source>
</evidence>
<dbReference type="Pfam" id="PF20684">
    <property type="entry name" value="Fung_rhodopsin"/>
    <property type="match status" value="1"/>
</dbReference>
<comment type="subcellular location">
    <subcellularLocation>
        <location evidence="1">Membrane</location>
        <topology evidence="1">Multi-pass membrane protein</topology>
    </subcellularLocation>
</comment>
<comment type="caution">
    <text evidence="8">The sequence shown here is derived from an EMBL/GenBank/DDBJ whole genome shotgun (WGS) entry which is preliminary data.</text>
</comment>
<feature type="transmembrane region" description="Helical" evidence="6">
    <location>
        <begin position="133"/>
        <end position="153"/>
    </location>
</feature>
<protein>
    <recommendedName>
        <fullName evidence="7">Rhodopsin domain-containing protein</fullName>
    </recommendedName>
</protein>
<dbReference type="GO" id="GO:0016020">
    <property type="term" value="C:membrane"/>
    <property type="evidence" value="ECO:0007669"/>
    <property type="project" value="UniProtKB-SubCell"/>
</dbReference>
<dbReference type="EMBL" id="JAUDZG010000006">
    <property type="protein sequence ID" value="KAK3302915.1"/>
    <property type="molecule type" value="Genomic_DNA"/>
</dbReference>
<organism evidence="8 9">
    <name type="scientific">Chaetomium strumarium</name>
    <dbReference type="NCBI Taxonomy" id="1170767"/>
    <lineage>
        <taxon>Eukaryota</taxon>
        <taxon>Fungi</taxon>
        <taxon>Dikarya</taxon>
        <taxon>Ascomycota</taxon>
        <taxon>Pezizomycotina</taxon>
        <taxon>Sordariomycetes</taxon>
        <taxon>Sordariomycetidae</taxon>
        <taxon>Sordariales</taxon>
        <taxon>Chaetomiaceae</taxon>
        <taxon>Chaetomium</taxon>
    </lineage>
</organism>
<dbReference type="PANTHER" id="PTHR33048:SF47">
    <property type="entry name" value="INTEGRAL MEMBRANE PROTEIN-RELATED"/>
    <property type="match status" value="1"/>
</dbReference>
<evidence type="ECO:0000259" key="7">
    <source>
        <dbReference type="Pfam" id="PF20684"/>
    </source>
</evidence>
<reference evidence="8" key="2">
    <citation type="submission" date="2023-06" db="EMBL/GenBank/DDBJ databases">
        <authorList>
            <consortium name="Lawrence Berkeley National Laboratory"/>
            <person name="Mondo S.J."/>
            <person name="Hensen N."/>
            <person name="Bonometti L."/>
            <person name="Westerberg I."/>
            <person name="Brannstrom I.O."/>
            <person name="Guillou S."/>
            <person name="Cros-Aarteil S."/>
            <person name="Calhoun S."/>
            <person name="Haridas S."/>
            <person name="Kuo A."/>
            <person name="Pangilinan J."/>
            <person name="Riley R."/>
            <person name="Labutti K."/>
            <person name="Andreopoulos B."/>
            <person name="Lipzen A."/>
            <person name="Chen C."/>
            <person name="Yanf M."/>
            <person name="Daum C."/>
            <person name="Ng V."/>
            <person name="Clum A."/>
            <person name="Steindorff A."/>
            <person name="Ohm R."/>
            <person name="Martin F."/>
            <person name="Silar P."/>
            <person name="Natvig D."/>
            <person name="Lalanne C."/>
            <person name="Gautier V."/>
            <person name="Ament-Velasquez S.L."/>
            <person name="Kruys A."/>
            <person name="Hutchinson M.I."/>
            <person name="Powell A.J."/>
            <person name="Barry K."/>
            <person name="Miller A.N."/>
            <person name="Grigoriev I.V."/>
            <person name="Debuchy R."/>
            <person name="Gladieux P."/>
            <person name="Thoren M.H."/>
            <person name="Johannesson H."/>
        </authorList>
    </citation>
    <scope>NUCLEOTIDE SEQUENCE</scope>
    <source>
        <strain evidence="8">CBS 333.67</strain>
    </source>
</reference>
<evidence type="ECO:0000256" key="1">
    <source>
        <dbReference type="ARBA" id="ARBA00004141"/>
    </source>
</evidence>
<feature type="transmembrane region" description="Helical" evidence="6">
    <location>
        <begin position="12"/>
        <end position="31"/>
    </location>
</feature>
<evidence type="ECO:0000256" key="4">
    <source>
        <dbReference type="ARBA" id="ARBA00023136"/>
    </source>
</evidence>
<evidence type="ECO:0000313" key="8">
    <source>
        <dbReference type="EMBL" id="KAK3302915.1"/>
    </source>
</evidence>
<keyword evidence="4 6" id="KW-0472">Membrane</keyword>
<evidence type="ECO:0000256" key="5">
    <source>
        <dbReference type="ARBA" id="ARBA00038359"/>
    </source>
</evidence>
<feature type="transmembrane region" description="Helical" evidence="6">
    <location>
        <begin position="253"/>
        <end position="273"/>
    </location>
</feature>